<feature type="region of interest" description="Disordered" evidence="1">
    <location>
        <begin position="1"/>
        <end position="28"/>
    </location>
</feature>
<evidence type="ECO:0000313" key="3">
    <source>
        <dbReference type="Proteomes" id="UP001321498"/>
    </source>
</evidence>
<feature type="region of interest" description="Disordered" evidence="1">
    <location>
        <begin position="201"/>
        <end position="237"/>
    </location>
</feature>
<evidence type="ECO:0000256" key="1">
    <source>
        <dbReference type="SAM" id="MobiDB-lite"/>
    </source>
</evidence>
<evidence type="ECO:0000313" key="2">
    <source>
        <dbReference type="EMBL" id="BDZ46809.1"/>
    </source>
</evidence>
<sequence length="318" mass="34240">MRPRDRGAVGALPDEVLEEHRGEQHPGRGVARLRVRDVRDVGVEDGAELAGQRHPPHQLVGRLSRREEAVHRLIVAHDRDVAGAECDGRRAREGRDVDDGVGLLLARGDEAVREHEPALGVGVEHLDGLPAADGEHVVRPGGAARRHVLRDAQPRRDPHGQFEPGGGECDGQHGGGARHVVLHAHHRGGGLQGEAAAVEGDPLADQSNVRRRALGRPGDLDEPRRADRALSHPEDAAEPVALQRLGVPLGELDVEALRQRVRALGERLRVEVRRGSVDEIPDGGDRPGRRLGTGDERVCVDGLGDDRDLRSRGLVGGE</sequence>
<feature type="compositionally biased region" description="Basic and acidic residues" evidence="1">
    <location>
        <begin position="218"/>
        <end position="235"/>
    </location>
</feature>
<feature type="compositionally biased region" description="Gly residues" evidence="1">
    <location>
        <begin position="163"/>
        <end position="176"/>
    </location>
</feature>
<proteinExistence type="predicted"/>
<feature type="region of interest" description="Disordered" evidence="1">
    <location>
        <begin position="151"/>
        <end position="176"/>
    </location>
</feature>
<keyword evidence="3" id="KW-1185">Reference proteome</keyword>
<feature type="compositionally biased region" description="Basic and acidic residues" evidence="1">
    <location>
        <begin position="151"/>
        <end position="160"/>
    </location>
</feature>
<name>A0ABN6XPL8_9MICO</name>
<accession>A0ABN6XPL8</accession>
<feature type="region of interest" description="Disordered" evidence="1">
    <location>
        <begin position="275"/>
        <end position="303"/>
    </location>
</feature>
<dbReference type="EMBL" id="AP027731">
    <property type="protein sequence ID" value="BDZ46809.1"/>
    <property type="molecule type" value="Genomic_DNA"/>
</dbReference>
<gene>
    <name evidence="2" type="ORF">GCM10025866_27180</name>
</gene>
<organism evidence="2 3">
    <name type="scientific">Naasia aerilata</name>
    <dbReference type="NCBI Taxonomy" id="1162966"/>
    <lineage>
        <taxon>Bacteria</taxon>
        <taxon>Bacillati</taxon>
        <taxon>Actinomycetota</taxon>
        <taxon>Actinomycetes</taxon>
        <taxon>Micrococcales</taxon>
        <taxon>Microbacteriaceae</taxon>
        <taxon>Naasia</taxon>
    </lineage>
</organism>
<dbReference type="Proteomes" id="UP001321498">
    <property type="component" value="Chromosome"/>
</dbReference>
<reference evidence="3" key="1">
    <citation type="journal article" date="2019" name="Int. J. Syst. Evol. Microbiol.">
        <title>The Global Catalogue of Microorganisms (GCM) 10K type strain sequencing project: providing services to taxonomists for standard genome sequencing and annotation.</title>
        <authorList>
            <consortium name="The Broad Institute Genomics Platform"/>
            <consortium name="The Broad Institute Genome Sequencing Center for Infectious Disease"/>
            <person name="Wu L."/>
            <person name="Ma J."/>
        </authorList>
    </citation>
    <scope>NUCLEOTIDE SEQUENCE [LARGE SCALE GENOMIC DNA]</scope>
    <source>
        <strain evidence="3">NBRC 108725</strain>
    </source>
</reference>
<protein>
    <submittedName>
        <fullName evidence="2">Uncharacterized protein</fullName>
    </submittedName>
</protein>